<dbReference type="PANTHER" id="PTHR43244">
    <property type="match status" value="1"/>
</dbReference>
<dbReference type="AlphaFoldDB" id="A0A9W6QR52"/>
<feature type="domain" description="Luciferase-like" evidence="2">
    <location>
        <begin position="3"/>
        <end position="251"/>
    </location>
</feature>
<comment type="caution">
    <text evidence="3">The sequence shown here is derived from an EMBL/GenBank/DDBJ whole genome shotgun (WGS) entry which is preliminary data.</text>
</comment>
<dbReference type="InterPro" id="IPR050564">
    <property type="entry name" value="F420-G6PD/mer"/>
</dbReference>
<dbReference type="SUPFAM" id="SSF51679">
    <property type="entry name" value="Bacterial luciferase-like"/>
    <property type="match status" value="1"/>
</dbReference>
<evidence type="ECO:0000259" key="2">
    <source>
        <dbReference type="Pfam" id="PF00296"/>
    </source>
</evidence>
<evidence type="ECO:0000256" key="1">
    <source>
        <dbReference type="ARBA" id="ARBA00023002"/>
    </source>
</evidence>
<dbReference type="InterPro" id="IPR019921">
    <property type="entry name" value="Lucif-like_OxRdtase_Rv2161c"/>
</dbReference>
<reference evidence="3" key="1">
    <citation type="submission" date="2023-02" db="EMBL/GenBank/DDBJ databases">
        <title>Actinokineospora globicatena NBRC 15670.</title>
        <authorList>
            <person name="Ichikawa N."/>
            <person name="Sato H."/>
            <person name="Tonouchi N."/>
        </authorList>
    </citation>
    <scope>NUCLEOTIDE SEQUENCE</scope>
    <source>
        <strain evidence="3">NBRC 15670</strain>
    </source>
</reference>
<sequence length="299" mass="32364">MSLGYLLPTFAAEPESLVELGGQAEEAGFDTVWVPDSPLVYGLPDPLALLSALAATTHRVTLATGVLLGALRHPVLLAHSLATLDRLSSGRLVVGLGSGFTAPETERQFTAAGIPFHNRGTRLTETITVLRTLWSGGTTHEGHHFTFQDVTLSPKPHTPTGPPIWLAGAGPRAERRVAELADGWLPYLPTVDSYRAALRRIQDAAEKANRTPPIPALYATVAVDRSEDAAHRRLRTVVEQWYGYPFDTVSTLQAMYAGTPSGLRTWLDTYRQAGARHISLRIADDHPQRGLETLAAATL</sequence>
<keyword evidence="4" id="KW-1185">Reference proteome</keyword>
<dbReference type="InterPro" id="IPR011251">
    <property type="entry name" value="Luciferase-like_dom"/>
</dbReference>
<proteinExistence type="predicted"/>
<dbReference type="GO" id="GO:0016705">
    <property type="term" value="F:oxidoreductase activity, acting on paired donors, with incorporation or reduction of molecular oxygen"/>
    <property type="evidence" value="ECO:0007669"/>
    <property type="project" value="InterPro"/>
</dbReference>
<name>A0A9W6QR52_9PSEU</name>
<dbReference type="InterPro" id="IPR036661">
    <property type="entry name" value="Luciferase-like_sf"/>
</dbReference>
<dbReference type="NCBIfam" id="TIGR03619">
    <property type="entry name" value="F420_Rv2161c"/>
    <property type="match status" value="1"/>
</dbReference>
<organism evidence="3 4">
    <name type="scientific">Actinokineospora globicatena</name>
    <dbReference type="NCBI Taxonomy" id="103729"/>
    <lineage>
        <taxon>Bacteria</taxon>
        <taxon>Bacillati</taxon>
        <taxon>Actinomycetota</taxon>
        <taxon>Actinomycetes</taxon>
        <taxon>Pseudonocardiales</taxon>
        <taxon>Pseudonocardiaceae</taxon>
        <taxon>Actinokineospora</taxon>
    </lineage>
</organism>
<gene>
    <name evidence="3" type="primary">hmd</name>
    <name evidence="3" type="ORF">Aglo03_40240</name>
</gene>
<protein>
    <submittedName>
        <fullName evidence="3">N5,N10-methylene tetrahydromethanopterin reductase</fullName>
    </submittedName>
</protein>
<accession>A0A9W6QR52</accession>
<evidence type="ECO:0000313" key="3">
    <source>
        <dbReference type="EMBL" id="GLW93208.1"/>
    </source>
</evidence>
<keyword evidence="1" id="KW-0560">Oxidoreductase</keyword>
<dbReference type="RefSeq" id="WP_285611572.1">
    <property type="nucleotide sequence ID" value="NZ_BSSD01000006.1"/>
</dbReference>
<dbReference type="Proteomes" id="UP001165042">
    <property type="component" value="Unassembled WGS sequence"/>
</dbReference>
<evidence type="ECO:0000313" key="4">
    <source>
        <dbReference type="Proteomes" id="UP001165042"/>
    </source>
</evidence>
<dbReference type="EMBL" id="BSSD01000006">
    <property type="protein sequence ID" value="GLW93208.1"/>
    <property type="molecule type" value="Genomic_DNA"/>
</dbReference>
<dbReference type="Pfam" id="PF00296">
    <property type="entry name" value="Bac_luciferase"/>
    <property type="match status" value="1"/>
</dbReference>
<dbReference type="PANTHER" id="PTHR43244:SF1">
    <property type="entry name" value="5,10-METHYLENETETRAHYDROMETHANOPTERIN REDUCTASE"/>
    <property type="match status" value="1"/>
</dbReference>
<dbReference type="Gene3D" id="3.20.20.30">
    <property type="entry name" value="Luciferase-like domain"/>
    <property type="match status" value="1"/>
</dbReference>